<accession>A0A022KVC3</accession>
<keyword evidence="1" id="KW-0645">Protease</keyword>
<dbReference type="Proteomes" id="UP000019754">
    <property type="component" value="Unassembled WGS sequence"/>
</dbReference>
<evidence type="ECO:0000256" key="1">
    <source>
        <dbReference type="ARBA" id="ARBA00022670"/>
    </source>
</evidence>
<dbReference type="HOGENOM" id="CLU_029469_2_0_11"/>
<feature type="region of interest" description="Disordered" evidence="4">
    <location>
        <begin position="1"/>
        <end position="36"/>
    </location>
</feature>
<dbReference type="AlphaFoldDB" id="A0A022KVC3"/>
<sequence>MRPDGTVAGMSGVDDHTTSTSPAPAASGPAPWGEHADPEALQARLDELLPQAIADLEDLVRIPSIAFPGYDREPVRRSAEAVAGLLREAGMPEVTIESVGEGAPAVIARRPAREGMPTVMLYAHHDVQPTGDVDSWTSAPFEPTRRGERMFGRGAADDKAGVMAHVTALRLVGEQLAEQGIGVTVFVEGEEECGSPTFRPFIEAFRDRLAADLIIVADSANWDVGTPALTTSLRGVVDLTVEVRVLEHAVHSGLFGGPVLDALTQLSRLIATLHDSNGEVAVPGLVRAEDPAVEMPEEDYRRDAGVPEGLELSGTGGIAARLWTRPALSVIGIDAPAVQQASNTLIPAARAKLSLRIPPGQEPAAAMDALVSHLEQNTPPTAQVTIRRGEEGKPYQAHQDTPATSLARAALGAAWGNEAVDTGLGGSIPFIADLLEVFPEAEVLVTGVEDPQSRAHGIDESLHLGEFAKVCLAEALLLSGAGSLGRRA</sequence>
<feature type="domain" description="Peptidase M20 dimerisation" evidence="5">
    <location>
        <begin position="235"/>
        <end position="380"/>
    </location>
</feature>
<evidence type="ECO:0000256" key="2">
    <source>
        <dbReference type="ARBA" id="ARBA00022723"/>
    </source>
</evidence>
<keyword evidence="7" id="KW-1185">Reference proteome</keyword>
<dbReference type="Pfam" id="PF07687">
    <property type="entry name" value="M20_dimer"/>
    <property type="match status" value="1"/>
</dbReference>
<dbReference type="NCBIfam" id="NF005914">
    <property type="entry name" value="PRK07907.1"/>
    <property type="match status" value="1"/>
</dbReference>
<proteinExistence type="predicted"/>
<dbReference type="InterPro" id="IPR051458">
    <property type="entry name" value="Cyt/Met_Dipeptidase"/>
</dbReference>
<dbReference type="InterPro" id="IPR002933">
    <property type="entry name" value="Peptidase_M20"/>
</dbReference>
<feature type="compositionally biased region" description="Low complexity" evidence="4">
    <location>
        <begin position="18"/>
        <end position="31"/>
    </location>
</feature>
<evidence type="ECO:0000256" key="3">
    <source>
        <dbReference type="ARBA" id="ARBA00022801"/>
    </source>
</evidence>
<dbReference type="SUPFAM" id="SSF53187">
    <property type="entry name" value="Zn-dependent exopeptidases"/>
    <property type="match status" value="1"/>
</dbReference>
<dbReference type="Gene3D" id="3.40.630.10">
    <property type="entry name" value="Zn peptidases"/>
    <property type="match status" value="1"/>
</dbReference>
<gene>
    <name evidence="6" type="ORF">D641_0111675</name>
</gene>
<name>A0A022KVC3_9MICO</name>
<comment type="caution">
    <text evidence="6">The sequence shown here is derived from an EMBL/GenBank/DDBJ whole genome shotgun (WGS) entry which is preliminary data.</text>
</comment>
<evidence type="ECO:0000256" key="4">
    <source>
        <dbReference type="SAM" id="MobiDB-lite"/>
    </source>
</evidence>
<dbReference type="EMBL" id="AORC01000014">
    <property type="protein sequence ID" value="EYT48556.1"/>
    <property type="molecule type" value="Genomic_DNA"/>
</dbReference>
<dbReference type="GO" id="GO:0006508">
    <property type="term" value="P:proteolysis"/>
    <property type="evidence" value="ECO:0007669"/>
    <property type="project" value="UniProtKB-KW"/>
</dbReference>
<evidence type="ECO:0000313" key="6">
    <source>
        <dbReference type="EMBL" id="EYT48556.1"/>
    </source>
</evidence>
<evidence type="ECO:0000259" key="5">
    <source>
        <dbReference type="Pfam" id="PF07687"/>
    </source>
</evidence>
<dbReference type="GO" id="GO:0008233">
    <property type="term" value="F:peptidase activity"/>
    <property type="evidence" value="ECO:0007669"/>
    <property type="project" value="UniProtKB-KW"/>
</dbReference>
<protein>
    <recommendedName>
        <fullName evidence="5">Peptidase M20 dimerisation domain-containing protein</fullName>
    </recommendedName>
</protein>
<dbReference type="STRING" id="1249481.D641_0111675"/>
<evidence type="ECO:0000313" key="7">
    <source>
        <dbReference type="Proteomes" id="UP000019754"/>
    </source>
</evidence>
<dbReference type="Gene3D" id="3.30.70.360">
    <property type="match status" value="1"/>
</dbReference>
<keyword evidence="3" id="KW-0378">Hydrolase</keyword>
<organism evidence="6 7">
    <name type="scientific">Brachybacterium muris UCD-AY4</name>
    <dbReference type="NCBI Taxonomy" id="1249481"/>
    <lineage>
        <taxon>Bacteria</taxon>
        <taxon>Bacillati</taxon>
        <taxon>Actinomycetota</taxon>
        <taxon>Actinomycetes</taxon>
        <taxon>Micrococcales</taxon>
        <taxon>Dermabacteraceae</taxon>
        <taxon>Brachybacterium</taxon>
    </lineage>
</organism>
<dbReference type="InterPro" id="IPR011650">
    <property type="entry name" value="Peptidase_M20_dimer"/>
</dbReference>
<dbReference type="Pfam" id="PF01546">
    <property type="entry name" value="Peptidase_M20"/>
    <property type="match status" value="1"/>
</dbReference>
<dbReference type="GO" id="GO:0046872">
    <property type="term" value="F:metal ion binding"/>
    <property type="evidence" value="ECO:0007669"/>
    <property type="project" value="UniProtKB-KW"/>
</dbReference>
<dbReference type="PANTHER" id="PTHR43270">
    <property type="entry name" value="BETA-ALA-HIS DIPEPTIDASE"/>
    <property type="match status" value="1"/>
</dbReference>
<dbReference type="PANTHER" id="PTHR43270:SF12">
    <property type="entry name" value="SUCCINYL-DIAMINOPIMELATE DESUCCINYLASE"/>
    <property type="match status" value="1"/>
</dbReference>
<keyword evidence="2" id="KW-0479">Metal-binding</keyword>
<reference evidence="6 7" key="1">
    <citation type="journal article" date="2013" name="Genome Announc.">
        <title>Draft genome sequence of an Actinobacterium, Brachybacterium muris strain UCD-AY4.</title>
        <authorList>
            <person name="Lo J.R."/>
            <person name="Lang J.M."/>
            <person name="Darling A.E."/>
            <person name="Eisen J.A."/>
            <person name="Coil D.A."/>
        </authorList>
    </citation>
    <scope>NUCLEOTIDE SEQUENCE [LARGE SCALE GENOMIC DNA]</scope>
    <source>
        <strain evidence="6 7">UCD-AY4</strain>
    </source>
</reference>